<feature type="compositionally biased region" description="Basic and acidic residues" evidence="1">
    <location>
        <begin position="89"/>
        <end position="104"/>
    </location>
</feature>
<dbReference type="Pfam" id="PF06484">
    <property type="entry name" value="Ten_N"/>
    <property type="match status" value="2"/>
</dbReference>
<name>A0ABQ8M3X0_LABRO</name>
<feature type="region of interest" description="Disordered" evidence="1">
    <location>
        <begin position="257"/>
        <end position="278"/>
    </location>
</feature>
<comment type="caution">
    <text evidence="3">The sequence shown here is derived from an EMBL/GenBank/DDBJ whole genome shotgun (WGS) entry which is preliminary data.</text>
</comment>
<feature type="compositionally biased region" description="Basic and acidic residues" evidence="1">
    <location>
        <begin position="38"/>
        <end position="57"/>
    </location>
</feature>
<dbReference type="Proteomes" id="UP000830375">
    <property type="component" value="Unassembled WGS sequence"/>
</dbReference>
<feature type="domain" description="Teneurin N-terminal" evidence="2">
    <location>
        <begin position="118"/>
        <end position="161"/>
    </location>
</feature>
<feature type="compositionally biased region" description="Basic and acidic residues" evidence="1">
    <location>
        <begin position="69"/>
        <end position="78"/>
    </location>
</feature>
<organism evidence="3 4">
    <name type="scientific">Labeo rohita</name>
    <name type="common">Indian major carp</name>
    <name type="synonym">Cyprinus rohita</name>
    <dbReference type="NCBI Taxonomy" id="84645"/>
    <lineage>
        <taxon>Eukaryota</taxon>
        <taxon>Metazoa</taxon>
        <taxon>Chordata</taxon>
        <taxon>Craniata</taxon>
        <taxon>Vertebrata</taxon>
        <taxon>Euteleostomi</taxon>
        <taxon>Actinopterygii</taxon>
        <taxon>Neopterygii</taxon>
        <taxon>Teleostei</taxon>
        <taxon>Ostariophysi</taxon>
        <taxon>Cypriniformes</taxon>
        <taxon>Cyprinidae</taxon>
        <taxon>Labeoninae</taxon>
        <taxon>Labeonini</taxon>
        <taxon>Labeo</taxon>
    </lineage>
</organism>
<gene>
    <name evidence="3" type="ORF">H4Q32_020939</name>
</gene>
<sequence length="448" mass="50043">MKCNYRTKRLAVDVHFQPSDPRSHTICRIRNVLQSGERGVETDRQLKRSKLEQTAAREKRKRGGTQHECSMEVKERRPYCSLSRSRRERGRDWEREGDREEGGGYREGPGNRRHTGSSSVLTQKSYSSSETLKAFDQHPSTQGLYGHRMPDMVPRDTEEYRAPVIKHSAYASRYKNVVLKAERKKRRAAESQGQSLSLRQLGICGPAPRRGLSFCAETGLSHHTQLSGADPIQNAGGISPDCAMLWVKAHGRDSQLSSRSNSALTLTDTEQDNKSDQENDGFVKVTHIRVRIHRVLLGLRTNATVDEERPTGLGLGPFESKYNDVAESGLSASQHSIKRMSIKPIPLIKINKAIEIWTGGKCISYQQTTKKNFFILPAGQPEAGLGMCAHIGCPSPVGRMLNQPSVTSASISPPLFMTSRQLQTERLMRPVFDAFSLLWVAGEFGLMV</sequence>
<dbReference type="InterPro" id="IPR009471">
    <property type="entry name" value="Ten_N"/>
</dbReference>
<evidence type="ECO:0000313" key="3">
    <source>
        <dbReference type="EMBL" id="KAI2656906.1"/>
    </source>
</evidence>
<evidence type="ECO:0000256" key="1">
    <source>
        <dbReference type="SAM" id="MobiDB-lite"/>
    </source>
</evidence>
<feature type="compositionally biased region" description="Polar residues" evidence="1">
    <location>
        <begin position="257"/>
        <end position="268"/>
    </location>
</feature>
<evidence type="ECO:0000259" key="2">
    <source>
        <dbReference type="Pfam" id="PF06484"/>
    </source>
</evidence>
<reference evidence="3 4" key="1">
    <citation type="submission" date="2022-01" db="EMBL/GenBank/DDBJ databases">
        <title>A high-quality chromosome-level genome assembly of rohu carp, Labeo rohita.</title>
        <authorList>
            <person name="Arick M.A. II"/>
            <person name="Hsu C.-Y."/>
            <person name="Magbanua Z."/>
            <person name="Pechanova O."/>
            <person name="Grover C."/>
            <person name="Miller E."/>
            <person name="Thrash A."/>
            <person name="Ezzel L."/>
            <person name="Alam S."/>
            <person name="Benzie J."/>
            <person name="Hamilton M."/>
            <person name="Karsi A."/>
            <person name="Lawrence M.L."/>
            <person name="Peterson D.G."/>
        </authorList>
    </citation>
    <scope>NUCLEOTIDE SEQUENCE [LARGE SCALE GENOMIC DNA]</scope>
    <source>
        <strain evidence="4">BAU-BD-2019</strain>
        <tissue evidence="3">Blood</tissue>
    </source>
</reference>
<evidence type="ECO:0000313" key="4">
    <source>
        <dbReference type="Proteomes" id="UP000830375"/>
    </source>
</evidence>
<feature type="region of interest" description="Disordered" evidence="1">
    <location>
        <begin position="38"/>
        <end position="150"/>
    </location>
</feature>
<feature type="compositionally biased region" description="Polar residues" evidence="1">
    <location>
        <begin position="116"/>
        <end position="131"/>
    </location>
</feature>
<proteinExistence type="predicted"/>
<feature type="domain" description="Teneurin N-terminal" evidence="2">
    <location>
        <begin position="169"/>
        <end position="287"/>
    </location>
</feature>
<accession>A0ABQ8M3X0</accession>
<keyword evidence="4" id="KW-1185">Reference proteome</keyword>
<protein>
    <submittedName>
        <fullName evidence="3">Teneurin-3</fullName>
    </submittedName>
</protein>
<dbReference type="EMBL" id="JACTAM010000014">
    <property type="protein sequence ID" value="KAI2656906.1"/>
    <property type="molecule type" value="Genomic_DNA"/>
</dbReference>